<protein>
    <submittedName>
        <fullName evidence="2">Uncharacterized protein</fullName>
    </submittedName>
</protein>
<dbReference type="AlphaFoldDB" id="A0AAD6S8I5"/>
<comment type="caution">
    <text evidence="2">The sequence shown here is derived from an EMBL/GenBank/DDBJ whole genome shotgun (WGS) entry which is preliminary data.</text>
</comment>
<keyword evidence="3" id="KW-1185">Reference proteome</keyword>
<feature type="region of interest" description="Disordered" evidence="1">
    <location>
        <begin position="239"/>
        <end position="271"/>
    </location>
</feature>
<dbReference type="EMBL" id="JARJCM010000201">
    <property type="protein sequence ID" value="KAJ7022845.1"/>
    <property type="molecule type" value="Genomic_DNA"/>
</dbReference>
<gene>
    <name evidence="2" type="ORF">C8F04DRAFT_1309982</name>
</gene>
<evidence type="ECO:0000313" key="3">
    <source>
        <dbReference type="Proteomes" id="UP001218188"/>
    </source>
</evidence>
<evidence type="ECO:0000256" key="1">
    <source>
        <dbReference type="SAM" id="MobiDB-lite"/>
    </source>
</evidence>
<proteinExistence type="predicted"/>
<organism evidence="2 3">
    <name type="scientific">Mycena alexandri</name>
    <dbReference type="NCBI Taxonomy" id="1745969"/>
    <lineage>
        <taxon>Eukaryota</taxon>
        <taxon>Fungi</taxon>
        <taxon>Dikarya</taxon>
        <taxon>Basidiomycota</taxon>
        <taxon>Agaricomycotina</taxon>
        <taxon>Agaricomycetes</taxon>
        <taxon>Agaricomycetidae</taxon>
        <taxon>Agaricales</taxon>
        <taxon>Marasmiineae</taxon>
        <taxon>Mycenaceae</taxon>
        <taxon>Mycena</taxon>
    </lineage>
</organism>
<reference evidence="2" key="1">
    <citation type="submission" date="2023-03" db="EMBL/GenBank/DDBJ databases">
        <title>Massive genome expansion in bonnet fungi (Mycena s.s.) driven by repeated elements and novel gene families across ecological guilds.</title>
        <authorList>
            <consortium name="Lawrence Berkeley National Laboratory"/>
            <person name="Harder C.B."/>
            <person name="Miyauchi S."/>
            <person name="Viragh M."/>
            <person name="Kuo A."/>
            <person name="Thoen E."/>
            <person name="Andreopoulos B."/>
            <person name="Lu D."/>
            <person name="Skrede I."/>
            <person name="Drula E."/>
            <person name="Henrissat B."/>
            <person name="Morin E."/>
            <person name="Kohler A."/>
            <person name="Barry K."/>
            <person name="LaButti K."/>
            <person name="Morin E."/>
            <person name="Salamov A."/>
            <person name="Lipzen A."/>
            <person name="Mereny Z."/>
            <person name="Hegedus B."/>
            <person name="Baldrian P."/>
            <person name="Stursova M."/>
            <person name="Weitz H."/>
            <person name="Taylor A."/>
            <person name="Grigoriev I.V."/>
            <person name="Nagy L.G."/>
            <person name="Martin F."/>
            <person name="Kauserud H."/>
        </authorList>
    </citation>
    <scope>NUCLEOTIDE SEQUENCE</scope>
    <source>
        <strain evidence="2">CBHHK200</strain>
    </source>
</reference>
<sequence length="271" mass="29685">MLNSERAYIDLIYGASKKYASWDPEIPVKVGDWGRMTRGKRRLRLCFWRKTGIFLKEGNIFEDGKAEEYNILTPVEYGEETAGGEMWVVSQNAQQVDIEAAVGGATPALVQCKVNGAFKFLSGRGAILVMENDKISSIDPPGSLRRLLKDPSMRDAVIVSEVHSCSSYARMLTAQEGSTVALGLSVEPPVASVSATTNVTWVRSGASGNFKSQVNNKGERKFYPLFRLVSLTEQATSTGFRGEEDLDALPLPDAEPPWQSTEAPEATVLEE</sequence>
<accession>A0AAD6S8I5</accession>
<evidence type="ECO:0000313" key="2">
    <source>
        <dbReference type="EMBL" id="KAJ7022845.1"/>
    </source>
</evidence>
<dbReference type="Proteomes" id="UP001218188">
    <property type="component" value="Unassembled WGS sequence"/>
</dbReference>
<name>A0AAD6S8I5_9AGAR</name>